<keyword evidence="2 4" id="KW-0479">Metal-binding</keyword>
<evidence type="ECO:0000313" key="7">
    <source>
        <dbReference type="EMBL" id="KAG6498837.1"/>
    </source>
</evidence>
<proteinExistence type="inferred from homology"/>
<feature type="chain" id="PRO_5035320753" description="Cytochrome P450 71A1" evidence="6">
    <location>
        <begin position="22"/>
        <end position="521"/>
    </location>
</feature>
<accession>A0A8J5KZK4</accession>
<dbReference type="PANTHER" id="PTHR47955">
    <property type="entry name" value="CYTOCHROME P450 FAMILY 71 PROTEIN"/>
    <property type="match status" value="1"/>
</dbReference>
<feature type="binding site" description="axial binding residue" evidence="4">
    <location>
        <position position="459"/>
    </location>
    <ligand>
        <name>heme</name>
        <dbReference type="ChEBI" id="CHEBI:30413"/>
    </ligand>
    <ligandPart>
        <name>Fe</name>
        <dbReference type="ChEBI" id="CHEBI:18248"/>
    </ligandPart>
</feature>
<evidence type="ECO:0000256" key="1">
    <source>
        <dbReference type="ARBA" id="ARBA00010617"/>
    </source>
</evidence>
<dbReference type="Gene3D" id="1.10.630.10">
    <property type="entry name" value="Cytochrome P450"/>
    <property type="match status" value="1"/>
</dbReference>
<dbReference type="FunFam" id="1.10.630.10:FF:000011">
    <property type="entry name" value="Cytochrome P450 83B1"/>
    <property type="match status" value="1"/>
</dbReference>
<dbReference type="Pfam" id="PF00067">
    <property type="entry name" value="p450"/>
    <property type="match status" value="1"/>
</dbReference>
<keyword evidence="6" id="KW-0732">Signal</keyword>
<dbReference type="GO" id="GO:0020037">
    <property type="term" value="F:heme binding"/>
    <property type="evidence" value="ECO:0007669"/>
    <property type="project" value="InterPro"/>
</dbReference>
<dbReference type="GO" id="GO:0005506">
    <property type="term" value="F:iron ion binding"/>
    <property type="evidence" value="ECO:0007669"/>
    <property type="project" value="InterPro"/>
</dbReference>
<dbReference type="InterPro" id="IPR001128">
    <property type="entry name" value="Cyt_P450"/>
</dbReference>
<dbReference type="PROSITE" id="PS00086">
    <property type="entry name" value="CYTOCHROME_P450"/>
    <property type="match status" value="1"/>
</dbReference>
<reference evidence="7 8" key="1">
    <citation type="submission" date="2020-08" db="EMBL/GenBank/DDBJ databases">
        <title>Plant Genome Project.</title>
        <authorList>
            <person name="Zhang R.-G."/>
        </authorList>
    </citation>
    <scope>NUCLEOTIDE SEQUENCE [LARGE SCALE GENOMIC DNA]</scope>
    <source>
        <tissue evidence="7">Rhizome</tissue>
    </source>
</reference>
<keyword evidence="4 5" id="KW-0349">Heme</keyword>
<protein>
    <recommendedName>
        <fullName evidence="9">Cytochrome P450 71A1</fullName>
    </recommendedName>
</protein>
<keyword evidence="5" id="KW-0503">Monooxygenase</keyword>
<name>A0A8J5KZK4_ZINOF</name>
<gene>
    <name evidence="7" type="ORF">ZIOFF_038587</name>
</gene>
<dbReference type="PRINTS" id="PR00385">
    <property type="entry name" value="P450"/>
</dbReference>
<keyword evidence="8" id="KW-1185">Reference proteome</keyword>
<dbReference type="Proteomes" id="UP000734854">
    <property type="component" value="Unassembled WGS sequence"/>
</dbReference>
<evidence type="ECO:0000256" key="5">
    <source>
        <dbReference type="RuleBase" id="RU000461"/>
    </source>
</evidence>
<dbReference type="EMBL" id="JACMSC010000011">
    <property type="protein sequence ID" value="KAG6498837.1"/>
    <property type="molecule type" value="Genomic_DNA"/>
</dbReference>
<feature type="signal peptide" evidence="6">
    <location>
        <begin position="1"/>
        <end position="21"/>
    </location>
</feature>
<comment type="caution">
    <text evidence="7">The sequence shown here is derived from an EMBL/GenBank/DDBJ whole genome shotgun (WGS) entry which is preliminary data.</text>
</comment>
<dbReference type="PANTHER" id="PTHR47955:SF15">
    <property type="entry name" value="CYTOCHROME P450 71A2-LIKE"/>
    <property type="match status" value="1"/>
</dbReference>
<evidence type="ECO:0000256" key="2">
    <source>
        <dbReference type="ARBA" id="ARBA00022723"/>
    </source>
</evidence>
<evidence type="ECO:0000256" key="3">
    <source>
        <dbReference type="ARBA" id="ARBA00023004"/>
    </source>
</evidence>
<dbReference type="PRINTS" id="PR00463">
    <property type="entry name" value="EP450I"/>
</dbReference>
<dbReference type="InterPro" id="IPR002401">
    <property type="entry name" value="Cyt_P450_E_grp-I"/>
</dbReference>
<dbReference type="InterPro" id="IPR017972">
    <property type="entry name" value="Cyt_P450_CS"/>
</dbReference>
<evidence type="ECO:0000256" key="6">
    <source>
        <dbReference type="SAM" id="SignalP"/>
    </source>
</evidence>
<dbReference type="CDD" id="cd11072">
    <property type="entry name" value="CYP71-like"/>
    <property type="match status" value="1"/>
</dbReference>
<comment type="cofactor">
    <cofactor evidence="4">
        <name>heme</name>
        <dbReference type="ChEBI" id="CHEBI:30413"/>
    </cofactor>
</comment>
<keyword evidence="5" id="KW-0560">Oxidoreductase</keyword>
<dbReference type="GO" id="GO:0004497">
    <property type="term" value="F:monooxygenase activity"/>
    <property type="evidence" value="ECO:0007669"/>
    <property type="project" value="UniProtKB-KW"/>
</dbReference>
<keyword evidence="3 4" id="KW-0408">Iron</keyword>
<evidence type="ECO:0008006" key="9">
    <source>
        <dbReference type="Google" id="ProtNLM"/>
    </source>
</evidence>
<organism evidence="7 8">
    <name type="scientific">Zingiber officinale</name>
    <name type="common">Ginger</name>
    <name type="synonym">Amomum zingiber</name>
    <dbReference type="NCBI Taxonomy" id="94328"/>
    <lineage>
        <taxon>Eukaryota</taxon>
        <taxon>Viridiplantae</taxon>
        <taxon>Streptophyta</taxon>
        <taxon>Embryophyta</taxon>
        <taxon>Tracheophyta</taxon>
        <taxon>Spermatophyta</taxon>
        <taxon>Magnoliopsida</taxon>
        <taxon>Liliopsida</taxon>
        <taxon>Zingiberales</taxon>
        <taxon>Zingiberaceae</taxon>
        <taxon>Zingiber</taxon>
    </lineage>
</organism>
<evidence type="ECO:0000313" key="8">
    <source>
        <dbReference type="Proteomes" id="UP000734854"/>
    </source>
</evidence>
<dbReference type="AlphaFoldDB" id="A0A8J5KZK4"/>
<sequence length="521" mass="58204">MAVVFLFPCFLLLLWFTLKHLLPGKSNGPSLPPSPPGLPFLGNLLQLSSLPHRSLHRLALRYGPVMLIRMGQVPTLVVSSADAAQELFRSNDLAVSTRPFSKAAFKLTFDARNISFAPYGDHWRHSKKLAVVHLLSPKRVLSFRAVRDEEVQNMIDRICAAGAAGGGCQVRLSEILFDYANGVVCHAAAGKETKQGRTAVTYRKMVADASVLISGFQVDDMFPALAWFSAVTGVDAKLDRMRKRFDEFFTGILEEHRDRRANRSDVVEHFVDILLSLDESGLEEIDIKAITSVSNSPSPQSRENTVLKLESLALQDLIAAGTDTSFTTLEWAMAELMRNPTVMWKLQDEVRQVAGSKMKVEEKDLSQMHYLKAVMKEVLRLRIPAPMLLPRETTTSFSLRGYHIPAKARVFINAWAIARDPKTWEAPEEFRPERFLDSGVDFRGNDFQFLAFGAGRRMCPGINFAMATNEIALANLVHRFDWELPDGMNPADLDMEEAPGLTTPKKVPLCLVATPWISGRH</sequence>
<dbReference type="InterPro" id="IPR036396">
    <property type="entry name" value="Cyt_P450_sf"/>
</dbReference>
<evidence type="ECO:0000256" key="4">
    <source>
        <dbReference type="PIRSR" id="PIRSR602401-1"/>
    </source>
</evidence>
<dbReference type="GO" id="GO:0016705">
    <property type="term" value="F:oxidoreductase activity, acting on paired donors, with incorporation or reduction of molecular oxygen"/>
    <property type="evidence" value="ECO:0007669"/>
    <property type="project" value="InterPro"/>
</dbReference>
<comment type="similarity">
    <text evidence="1 5">Belongs to the cytochrome P450 family.</text>
</comment>
<dbReference type="SUPFAM" id="SSF48264">
    <property type="entry name" value="Cytochrome P450"/>
    <property type="match status" value="1"/>
</dbReference>